<protein>
    <submittedName>
        <fullName evidence="2">Uncharacterized protein</fullName>
    </submittedName>
</protein>
<organism evidence="2 3">
    <name type="scientific">Vitis vinifera</name>
    <name type="common">Grape</name>
    <dbReference type="NCBI Taxonomy" id="29760"/>
    <lineage>
        <taxon>Eukaryota</taxon>
        <taxon>Viridiplantae</taxon>
        <taxon>Streptophyta</taxon>
        <taxon>Embryophyta</taxon>
        <taxon>Tracheophyta</taxon>
        <taxon>Spermatophyta</taxon>
        <taxon>Magnoliopsida</taxon>
        <taxon>eudicotyledons</taxon>
        <taxon>Gunneridae</taxon>
        <taxon>Pentapetalae</taxon>
        <taxon>rosids</taxon>
        <taxon>Vitales</taxon>
        <taxon>Vitaceae</taxon>
        <taxon>Viteae</taxon>
        <taxon>Vitis</taxon>
    </lineage>
</organism>
<evidence type="ECO:0000256" key="1">
    <source>
        <dbReference type="SAM" id="Phobius"/>
    </source>
</evidence>
<dbReference type="AlphaFoldDB" id="A0A438IBD1"/>
<keyword evidence="1" id="KW-0812">Transmembrane</keyword>
<name>A0A438IBD1_VITVI</name>
<accession>A0A438IBD1</accession>
<sequence length="80" mass="9666">MTFRIRKARVSLKLRSHPTHSQSQEIYKFFFSSFYFLYFGIGNSRTQIIRDLLRLNLSWMEVIGRLIFLLIHAIRIVNKM</sequence>
<feature type="transmembrane region" description="Helical" evidence="1">
    <location>
        <begin position="62"/>
        <end position="78"/>
    </location>
</feature>
<evidence type="ECO:0000313" key="3">
    <source>
        <dbReference type="Proteomes" id="UP000288805"/>
    </source>
</evidence>
<comment type="caution">
    <text evidence="2">The sequence shown here is derived from an EMBL/GenBank/DDBJ whole genome shotgun (WGS) entry which is preliminary data.</text>
</comment>
<dbReference type="EMBL" id="QGNW01000125">
    <property type="protein sequence ID" value="RVW94021.1"/>
    <property type="molecule type" value="Genomic_DNA"/>
</dbReference>
<gene>
    <name evidence="2" type="ORF">CK203_034061</name>
</gene>
<reference evidence="2 3" key="1">
    <citation type="journal article" date="2018" name="PLoS Genet.">
        <title>Population sequencing reveals clonal diversity and ancestral inbreeding in the grapevine cultivar Chardonnay.</title>
        <authorList>
            <person name="Roach M.J."/>
            <person name="Johnson D.L."/>
            <person name="Bohlmann J."/>
            <person name="van Vuuren H.J."/>
            <person name="Jones S.J."/>
            <person name="Pretorius I.S."/>
            <person name="Schmidt S.A."/>
            <person name="Borneman A.R."/>
        </authorList>
    </citation>
    <scope>NUCLEOTIDE SEQUENCE [LARGE SCALE GENOMIC DNA]</scope>
    <source>
        <strain evidence="3">cv. Chardonnay</strain>
        <tissue evidence="2">Leaf</tissue>
    </source>
</reference>
<dbReference type="Proteomes" id="UP000288805">
    <property type="component" value="Unassembled WGS sequence"/>
</dbReference>
<keyword evidence="1" id="KW-1133">Transmembrane helix</keyword>
<proteinExistence type="predicted"/>
<evidence type="ECO:0000313" key="2">
    <source>
        <dbReference type="EMBL" id="RVW94021.1"/>
    </source>
</evidence>
<keyword evidence="1" id="KW-0472">Membrane</keyword>